<name>A0A0V1J379_TRIPS</name>
<reference evidence="1 2" key="1">
    <citation type="submission" date="2015-01" db="EMBL/GenBank/DDBJ databases">
        <title>Evolution of Trichinella species and genotypes.</title>
        <authorList>
            <person name="Korhonen P.K."/>
            <person name="Edoardo P."/>
            <person name="Giuseppe L.R."/>
            <person name="Gasser R.B."/>
        </authorList>
    </citation>
    <scope>NUCLEOTIDE SEQUENCE [LARGE SCALE GENOMIC DNA]</scope>
    <source>
        <strain evidence="1">ISS588</strain>
    </source>
</reference>
<sequence>MEYFPVIKGIYFSPNSIKYDLRERHLMVLLFISDEKTNLSLLITPFPEQPDLHIRQTTLKVLLK</sequence>
<dbReference type="AlphaFoldDB" id="A0A0V1J379"/>
<evidence type="ECO:0000313" key="2">
    <source>
        <dbReference type="Proteomes" id="UP000054805"/>
    </source>
</evidence>
<gene>
    <name evidence="1" type="ORF">T4B_12644</name>
</gene>
<dbReference type="Proteomes" id="UP000054805">
    <property type="component" value="Unassembled WGS sequence"/>
</dbReference>
<organism evidence="1 2">
    <name type="scientific">Trichinella pseudospiralis</name>
    <name type="common">Parasitic roundworm</name>
    <dbReference type="NCBI Taxonomy" id="6337"/>
    <lineage>
        <taxon>Eukaryota</taxon>
        <taxon>Metazoa</taxon>
        <taxon>Ecdysozoa</taxon>
        <taxon>Nematoda</taxon>
        <taxon>Enoplea</taxon>
        <taxon>Dorylaimia</taxon>
        <taxon>Trichinellida</taxon>
        <taxon>Trichinellidae</taxon>
        <taxon>Trichinella</taxon>
    </lineage>
</organism>
<dbReference type="EMBL" id="JYDS01000046">
    <property type="protein sequence ID" value="KRZ29378.1"/>
    <property type="molecule type" value="Genomic_DNA"/>
</dbReference>
<proteinExistence type="predicted"/>
<protein>
    <submittedName>
        <fullName evidence="1">Uncharacterized protein</fullName>
    </submittedName>
</protein>
<keyword evidence="2" id="KW-1185">Reference proteome</keyword>
<accession>A0A0V1J379</accession>
<evidence type="ECO:0000313" key="1">
    <source>
        <dbReference type="EMBL" id="KRZ29378.1"/>
    </source>
</evidence>
<comment type="caution">
    <text evidence="1">The sequence shown here is derived from an EMBL/GenBank/DDBJ whole genome shotgun (WGS) entry which is preliminary data.</text>
</comment>